<dbReference type="InParanoid" id="G2YU82"/>
<evidence type="ECO:0000313" key="2">
    <source>
        <dbReference type="Proteomes" id="UP000008177"/>
    </source>
</evidence>
<accession>G2YU82</accession>
<dbReference type="HOGENOM" id="CLU_2960521_0_0_1"/>
<reference evidence="2" key="1">
    <citation type="journal article" date="2011" name="PLoS Genet.">
        <title>Genomic analysis of the necrotrophic fungal pathogens Sclerotinia sclerotiorum and Botrytis cinerea.</title>
        <authorList>
            <person name="Amselem J."/>
            <person name="Cuomo C.A."/>
            <person name="van Kan J.A."/>
            <person name="Viaud M."/>
            <person name="Benito E.P."/>
            <person name="Couloux A."/>
            <person name="Coutinho P.M."/>
            <person name="de Vries R.P."/>
            <person name="Dyer P.S."/>
            <person name="Fillinger S."/>
            <person name="Fournier E."/>
            <person name="Gout L."/>
            <person name="Hahn M."/>
            <person name="Kohn L."/>
            <person name="Lapalu N."/>
            <person name="Plummer K.M."/>
            <person name="Pradier J.M."/>
            <person name="Quevillon E."/>
            <person name="Sharon A."/>
            <person name="Simon A."/>
            <person name="ten Have A."/>
            <person name="Tudzynski B."/>
            <person name="Tudzynski P."/>
            <person name="Wincker P."/>
            <person name="Andrew M."/>
            <person name="Anthouard V."/>
            <person name="Beever R.E."/>
            <person name="Beffa R."/>
            <person name="Benoit I."/>
            <person name="Bouzid O."/>
            <person name="Brault B."/>
            <person name="Chen Z."/>
            <person name="Choquer M."/>
            <person name="Collemare J."/>
            <person name="Cotton P."/>
            <person name="Danchin E.G."/>
            <person name="Da Silva C."/>
            <person name="Gautier A."/>
            <person name="Giraud C."/>
            <person name="Giraud T."/>
            <person name="Gonzalez C."/>
            <person name="Grossetete S."/>
            <person name="Guldener U."/>
            <person name="Henrissat B."/>
            <person name="Howlett B.J."/>
            <person name="Kodira C."/>
            <person name="Kretschmer M."/>
            <person name="Lappartient A."/>
            <person name="Leroch M."/>
            <person name="Levis C."/>
            <person name="Mauceli E."/>
            <person name="Neuveglise C."/>
            <person name="Oeser B."/>
            <person name="Pearson M."/>
            <person name="Poulain J."/>
            <person name="Poussereau N."/>
            <person name="Quesneville H."/>
            <person name="Rascle C."/>
            <person name="Schumacher J."/>
            <person name="Segurens B."/>
            <person name="Sexton A."/>
            <person name="Silva E."/>
            <person name="Sirven C."/>
            <person name="Soanes D.M."/>
            <person name="Talbot N.J."/>
            <person name="Templeton M."/>
            <person name="Yandava C."/>
            <person name="Yarden O."/>
            <person name="Zeng Q."/>
            <person name="Rollins J.A."/>
            <person name="Lebrun M.H."/>
            <person name="Dickman M."/>
        </authorList>
    </citation>
    <scope>NUCLEOTIDE SEQUENCE [LARGE SCALE GENOMIC DNA]</scope>
    <source>
        <strain evidence="2">T4</strain>
    </source>
</reference>
<name>G2YU82_BOTF4</name>
<dbReference type="Proteomes" id="UP000008177">
    <property type="component" value="Unplaced contigs"/>
</dbReference>
<sequence>MRQTADLEPNPTNYLLCSCLELVYSQRYSAAGVFSGRPSCSRRKAFGRNDLNCSLPITE</sequence>
<dbReference type="EMBL" id="FQ790353">
    <property type="protein sequence ID" value="CCD55180.1"/>
    <property type="molecule type" value="Genomic_DNA"/>
</dbReference>
<dbReference type="PROSITE" id="PS51257">
    <property type="entry name" value="PROKAR_LIPOPROTEIN"/>
    <property type="match status" value="1"/>
</dbReference>
<evidence type="ECO:0000313" key="1">
    <source>
        <dbReference type="EMBL" id="CCD55180.1"/>
    </source>
</evidence>
<protein>
    <submittedName>
        <fullName evidence="1">Uncharacterized protein</fullName>
    </submittedName>
</protein>
<proteinExistence type="predicted"/>
<dbReference type="AlphaFoldDB" id="G2YU82"/>
<organism evidence="1 2">
    <name type="scientific">Botryotinia fuckeliana (strain T4)</name>
    <name type="common">Noble rot fungus</name>
    <name type="synonym">Botrytis cinerea</name>
    <dbReference type="NCBI Taxonomy" id="999810"/>
    <lineage>
        <taxon>Eukaryota</taxon>
        <taxon>Fungi</taxon>
        <taxon>Dikarya</taxon>
        <taxon>Ascomycota</taxon>
        <taxon>Pezizomycotina</taxon>
        <taxon>Leotiomycetes</taxon>
        <taxon>Helotiales</taxon>
        <taxon>Sclerotiniaceae</taxon>
        <taxon>Botrytis</taxon>
    </lineage>
</organism>
<gene>
    <name evidence="1" type="ORF">BofuT4_uP160010.1</name>
</gene>